<evidence type="ECO:0000313" key="3">
    <source>
        <dbReference type="EMBL" id="OAG67288.1"/>
    </source>
</evidence>
<keyword evidence="5" id="KW-1185">Reference proteome</keyword>
<organism evidence="3 4">
    <name type="scientific">Xanthomonas floridensis</name>
    <dbReference type="NCBI Taxonomy" id="1843580"/>
    <lineage>
        <taxon>Bacteria</taxon>
        <taxon>Pseudomonadati</taxon>
        <taxon>Pseudomonadota</taxon>
        <taxon>Gammaproteobacteria</taxon>
        <taxon>Lysobacterales</taxon>
        <taxon>Lysobacteraceae</taxon>
        <taxon>Xanthomonas</taxon>
    </lineage>
</organism>
<dbReference type="OrthoDB" id="5801582at2"/>
<feature type="region of interest" description="Disordered" evidence="1">
    <location>
        <begin position="1"/>
        <end position="24"/>
    </location>
</feature>
<dbReference type="AlphaFoldDB" id="A0A1A9MAS0"/>
<dbReference type="EMBL" id="LXNG01000018">
    <property type="protein sequence ID" value="OAG67288.1"/>
    <property type="molecule type" value="Genomic_DNA"/>
</dbReference>
<feature type="region of interest" description="Disordered" evidence="1">
    <location>
        <begin position="139"/>
        <end position="188"/>
    </location>
</feature>
<protein>
    <submittedName>
        <fullName evidence="2">Phasin family protein</fullName>
    </submittedName>
    <submittedName>
        <fullName evidence="3">Poly(Hydroxyalcanoate) granule associated protein</fullName>
    </submittedName>
</protein>
<dbReference type="PANTHER" id="PTHR38664:SF1">
    <property type="entry name" value="SLR0058 PROTEIN"/>
    <property type="match status" value="1"/>
</dbReference>
<dbReference type="EMBL" id="JAYFSO010000005">
    <property type="protein sequence ID" value="MEA5123457.1"/>
    <property type="molecule type" value="Genomic_DNA"/>
</dbReference>
<evidence type="ECO:0000313" key="5">
    <source>
        <dbReference type="Proteomes" id="UP001303614"/>
    </source>
</evidence>
<dbReference type="RefSeq" id="WP_064509202.1">
    <property type="nucleotide sequence ID" value="NZ_JAYFSN010000021.1"/>
</dbReference>
<feature type="compositionally biased region" description="Low complexity" evidence="1">
    <location>
        <begin position="141"/>
        <end position="188"/>
    </location>
</feature>
<dbReference type="Pfam" id="PF05597">
    <property type="entry name" value="Phasin"/>
    <property type="match status" value="1"/>
</dbReference>
<evidence type="ECO:0000256" key="1">
    <source>
        <dbReference type="SAM" id="MobiDB-lite"/>
    </source>
</evidence>
<name>A0A1A9MAS0_9XANT</name>
<dbReference type="Proteomes" id="UP001303614">
    <property type="component" value="Unassembled WGS sequence"/>
</dbReference>
<dbReference type="NCBIfam" id="TIGR01837">
    <property type="entry name" value="PHA_granule_1"/>
    <property type="match status" value="1"/>
</dbReference>
<sequence length="188" mass="19967">MTTGYDQNGNRDTAASGFQAQAEQISRRLGESAQTVWLAGLGALGRVQSEGGKLFDSLVREGAAYERTGQRKAADSVDELREEVETQFEQARDTAVRGWDKLGKAFDERVKGVLRTLNIPEQEELENLRREVESLKAQVRANTAATKRANRTANQAAQAASSDSAGSGSSTGASGASPTGNAAAFDGE</sequence>
<proteinExistence type="predicted"/>
<comment type="caution">
    <text evidence="3">The sequence shown here is derived from an EMBL/GenBank/DDBJ whole genome shotgun (WGS) entry which is preliminary data.</text>
</comment>
<evidence type="ECO:0000313" key="2">
    <source>
        <dbReference type="EMBL" id="MEA5123457.1"/>
    </source>
</evidence>
<accession>A0A1A9MAS0</accession>
<dbReference type="Proteomes" id="UP000077659">
    <property type="component" value="Unassembled WGS sequence"/>
</dbReference>
<evidence type="ECO:0000313" key="4">
    <source>
        <dbReference type="Proteomes" id="UP000077659"/>
    </source>
</evidence>
<dbReference type="PANTHER" id="PTHR38664">
    <property type="entry name" value="SLR0058 PROTEIN"/>
    <property type="match status" value="1"/>
</dbReference>
<reference evidence="2 5" key="2">
    <citation type="submission" date="2023-12" db="EMBL/GenBank/DDBJ databases">
        <title>Genome sequencing of Xanthomonas floridensis.</title>
        <authorList>
            <person name="Greer S."/>
            <person name="Harrison J."/>
            <person name="Grant M."/>
            <person name="Vicente J."/>
            <person name="Studholme D."/>
        </authorList>
    </citation>
    <scope>NUCLEOTIDE SEQUENCE [LARGE SCALE GENOMIC DNA]</scope>
    <source>
        <strain evidence="2 5">WHRI 8848</strain>
    </source>
</reference>
<reference evidence="3 4" key="1">
    <citation type="submission" date="2016-05" db="EMBL/GenBank/DDBJ databases">
        <title>Pathogenic, phenotypic and molecular characterisation of Xanthomonas nasturtii sp. nov. and Xanthomonas floridensis sp. nov., new species of Xanthomonas associated with watercress production in Florida.</title>
        <authorList>
            <person name="Vicente J.G."/>
            <person name="Rothwell S."/>
            <person name="Holub E.B."/>
            <person name="Studholme D.J."/>
        </authorList>
    </citation>
    <scope>NUCLEOTIDE SEQUENCE [LARGE SCALE GENOMIC DNA]</scope>
    <source>
        <strain evidence="3 4">WHRI 8848</strain>
    </source>
</reference>
<dbReference type="STRING" id="1843580.A7D17_18060"/>
<dbReference type="InterPro" id="IPR008769">
    <property type="entry name" value="PhaF_PhaI"/>
</dbReference>
<gene>
    <name evidence="3" type="ORF">A7D17_18060</name>
    <name evidence="2" type="ORF">VB146_06155</name>
</gene>